<evidence type="ECO:0000313" key="2">
    <source>
        <dbReference type="EMBL" id="PTB60777.1"/>
    </source>
</evidence>
<keyword evidence="1" id="KW-0732">Signal</keyword>
<keyword evidence="3" id="KW-1185">Reference proteome</keyword>
<feature type="signal peptide" evidence="1">
    <location>
        <begin position="1"/>
        <end position="37"/>
    </location>
</feature>
<feature type="chain" id="PRO_5015710719" description="Secreted protein" evidence="1">
    <location>
        <begin position="38"/>
        <end position="81"/>
    </location>
</feature>
<dbReference type="GeneID" id="36621829"/>
<dbReference type="Proteomes" id="UP000241690">
    <property type="component" value="Unassembled WGS sequence"/>
</dbReference>
<evidence type="ECO:0000313" key="3">
    <source>
        <dbReference type="Proteomes" id="UP000241690"/>
    </source>
</evidence>
<name>A0A2T4AUN2_TRIHA</name>
<sequence>MYIARTHAPPLHHPRFTFFCSFVLFFLCFKMQTGVRGWQKQQYISKDTKQRRKSKAEKALTSKVSTAYAWEGRVRKSEEGG</sequence>
<dbReference type="RefSeq" id="XP_024780454.1">
    <property type="nucleotide sequence ID" value="XM_024913268.1"/>
</dbReference>
<dbReference type="AlphaFoldDB" id="A0A2T4AUN2"/>
<dbReference type="EMBL" id="KZ679675">
    <property type="protein sequence ID" value="PTB60777.1"/>
    <property type="molecule type" value="Genomic_DNA"/>
</dbReference>
<proteinExistence type="predicted"/>
<protein>
    <recommendedName>
        <fullName evidence="4">Secreted protein</fullName>
    </recommendedName>
</protein>
<reference evidence="2 3" key="1">
    <citation type="submission" date="2016-07" db="EMBL/GenBank/DDBJ databases">
        <title>Multiple horizontal gene transfer events from other fungi enriched the ability of initially mycotrophic Trichoderma (Ascomycota) to feed on dead plant biomass.</title>
        <authorList>
            <consortium name="DOE Joint Genome Institute"/>
            <person name="Aerts A."/>
            <person name="Atanasova L."/>
            <person name="Chenthamara K."/>
            <person name="Zhang J."/>
            <person name="Grujic M."/>
            <person name="Henrissat B."/>
            <person name="Kuo A."/>
            <person name="Salamov A."/>
            <person name="Lipzen A."/>
            <person name="Labutti K."/>
            <person name="Barry K."/>
            <person name="Miao Y."/>
            <person name="Rahimi M.J."/>
            <person name="Shen Q."/>
            <person name="Grigoriev I.V."/>
            <person name="Kubicek C.P."/>
            <person name="Druzhinina I.S."/>
        </authorList>
    </citation>
    <scope>NUCLEOTIDE SEQUENCE [LARGE SCALE GENOMIC DNA]</scope>
    <source>
        <strain evidence="2 3">CBS 226.95</strain>
    </source>
</reference>
<evidence type="ECO:0000256" key="1">
    <source>
        <dbReference type="SAM" id="SignalP"/>
    </source>
</evidence>
<organism evidence="2 3">
    <name type="scientific">Trichoderma harzianum CBS 226.95</name>
    <dbReference type="NCBI Taxonomy" id="983964"/>
    <lineage>
        <taxon>Eukaryota</taxon>
        <taxon>Fungi</taxon>
        <taxon>Dikarya</taxon>
        <taxon>Ascomycota</taxon>
        <taxon>Pezizomycotina</taxon>
        <taxon>Sordariomycetes</taxon>
        <taxon>Hypocreomycetidae</taxon>
        <taxon>Hypocreales</taxon>
        <taxon>Hypocreaceae</taxon>
        <taxon>Trichoderma</taxon>
    </lineage>
</organism>
<gene>
    <name evidence="2" type="ORF">M431DRAFT_196391</name>
</gene>
<accession>A0A2T4AUN2</accession>
<evidence type="ECO:0008006" key="4">
    <source>
        <dbReference type="Google" id="ProtNLM"/>
    </source>
</evidence>